<keyword evidence="4" id="KW-1185">Reference proteome</keyword>
<dbReference type="HOGENOM" id="CLU_1569369_0_0_10"/>
<reference evidence="4" key="2">
    <citation type="submission" date="2011-02" db="EMBL/GenBank/DDBJ databases">
        <title>The complete genome of Pedobacter saltans DSM 12145.</title>
        <authorList>
            <consortium name="US DOE Joint Genome Institute (JGI-PGF)"/>
            <person name="Lucas S."/>
            <person name="Copeland A."/>
            <person name="Lapidus A."/>
            <person name="Bruce D."/>
            <person name="Goodwin L."/>
            <person name="Pitluck S."/>
            <person name="Kyrpides N."/>
            <person name="Mavromatis K."/>
            <person name="Pagani I."/>
            <person name="Ivanova N."/>
            <person name="Ovchinnikova G."/>
            <person name="Lu M."/>
            <person name="Detter J.C."/>
            <person name="Han C."/>
            <person name="Land M."/>
            <person name="Hauser L."/>
            <person name="Markowitz V."/>
            <person name="Cheng J.-F."/>
            <person name="Hugenholtz P."/>
            <person name="Woyke T."/>
            <person name="Wu D."/>
            <person name="Tindall B."/>
            <person name="Pomrenke H.G."/>
            <person name="Brambilla E."/>
            <person name="Klenk H.-P."/>
            <person name="Eisen J.A."/>
        </authorList>
    </citation>
    <scope>NUCLEOTIDE SEQUENCE [LARGE SCALE GENOMIC DNA]</scope>
    <source>
        <strain evidence="4">ATCC 51119 / DSM 12145 / JCM 21818 / LMG 10337 / NBRC 100064 / NCIMB 13643</strain>
    </source>
</reference>
<evidence type="ECO:0000256" key="2">
    <source>
        <dbReference type="SAM" id="SignalP"/>
    </source>
</evidence>
<organism evidence="3 4">
    <name type="scientific">Pseudopedobacter saltans (strain ATCC 51119 / DSM 12145 / JCM 21818 / CCUG 39354 / LMG 10337 / NBRC 100064 / NCIMB 13643)</name>
    <name type="common">Pedobacter saltans</name>
    <dbReference type="NCBI Taxonomy" id="762903"/>
    <lineage>
        <taxon>Bacteria</taxon>
        <taxon>Pseudomonadati</taxon>
        <taxon>Bacteroidota</taxon>
        <taxon>Sphingobacteriia</taxon>
        <taxon>Sphingobacteriales</taxon>
        <taxon>Sphingobacteriaceae</taxon>
        <taxon>Pseudopedobacter</taxon>
    </lineage>
</organism>
<dbReference type="OrthoDB" id="759535at2"/>
<protein>
    <submittedName>
        <fullName evidence="3">Uncharacterized protein</fullName>
    </submittedName>
</protein>
<accession>F0S9I5</accession>
<dbReference type="KEGG" id="psn:Pedsa_2999"/>
<reference evidence="3 4" key="1">
    <citation type="journal article" date="2011" name="Stand. Genomic Sci.">
        <title>Complete genome sequence of the gliding, heparinolytic Pedobacter saltans type strain (113).</title>
        <authorList>
            <person name="Liolios K."/>
            <person name="Sikorski J."/>
            <person name="Lu M."/>
            <person name="Nolan M."/>
            <person name="Lapidus A."/>
            <person name="Lucas S."/>
            <person name="Hammon N."/>
            <person name="Deshpande S."/>
            <person name="Cheng J.F."/>
            <person name="Tapia R."/>
            <person name="Han C."/>
            <person name="Goodwin L."/>
            <person name="Pitluck S."/>
            <person name="Huntemann M."/>
            <person name="Ivanova N."/>
            <person name="Pagani I."/>
            <person name="Mavromatis K."/>
            <person name="Ovchinikova G."/>
            <person name="Pati A."/>
            <person name="Chen A."/>
            <person name="Palaniappan K."/>
            <person name="Land M."/>
            <person name="Hauser L."/>
            <person name="Brambilla E.M."/>
            <person name="Kotsyurbenko O."/>
            <person name="Rohde M."/>
            <person name="Tindall B.J."/>
            <person name="Abt B."/>
            <person name="Goker M."/>
            <person name="Detter J.C."/>
            <person name="Woyke T."/>
            <person name="Bristow J."/>
            <person name="Eisen J.A."/>
            <person name="Markowitz V."/>
            <person name="Hugenholtz P."/>
            <person name="Klenk H.P."/>
            <person name="Kyrpides N.C."/>
        </authorList>
    </citation>
    <scope>NUCLEOTIDE SEQUENCE [LARGE SCALE GENOMIC DNA]</scope>
    <source>
        <strain evidence="4">ATCC 51119 / DSM 12145 / JCM 21818 / LMG 10337 / NBRC 100064 / NCIMB 13643</strain>
    </source>
</reference>
<keyword evidence="1" id="KW-1133">Transmembrane helix</keyword>
<evidence type="ECO:0000313" key="3">
    <source>
        <dbReference type="EMBL" id="ADY53538.1"/>
    </source>
</evidence>
<feature type="chain" id="PRO_5003260241" evidence="2">
    <location>
        <begin position="20"/>
        <end position="170"/>
    </location>
</feature>
<feature type="transmembrane region" description="Helical" evidence="1">
    <location>
        <begin position="133"/>
        <end position="151"/>
    </location>
</feature>
<feature type="transmembrane region" description="Helical" evidence="1">
    <location>
        <begin position="99"/>
        <end position="121"/>
    </location>
</feature>
<name>F0S9I5_PSESL</name>
<dbReference type="RefSeq" id="WP_013634023.1">
    <property type="nucleotide sequence ID" value="NC_015177.1"/>
</dbReference>
<proteinExistence type="predicted"/>
<evidence type="ECO:0000256" key="1">
    <source>
        <dbReference type="SAM" id="Phobius"/>
    </source>
</evidence>
<dbReference type="STRING" id="762903.Pedsa_2999"/>
<dbReference type="EMBL" id="CP002545">
    <property type="protein sequence ID" value="ADY53538.1"/>
    <property type="molecule type" value="Genomic_DNA"/>
</dbReference>
<feature type="signal peptide" evidence="2">
    <location>
        <begin position="1"/>
        <end position="19"/>
    </location>
</feature>
<gene>
    <name evidence="3" type="ordered locus">Pedsa_2999</name>
</gene>
<evidence type="ECO:0000313" key="4">
    <source>
        <dbReference type="Proteomes" id="UP000000310"/>
    </source>
</evidence>
<sequence length="170" mass="18771">MMKYLLSLLLLFCFAFSHADMVIKKTRKNGKTEILEIGDRIRVSYPGAKLEDTKKLKEIVGIFGRITEIKKNSIVVESNKKKELELILNDIISIGRLPMFGSIASFVGTYAIIGVGSMYLVDKADANPALVPLVGAAALVPTMVISSAVFYPSKSKNKVNKDYSIEIINR</sequence>
<dbReference type="AlphaFoldDB" id="F0S9I5"/>
<keyword evidence="1" id="KW-0472">Membrane</keyword>
<keyword evidence="2" id="KW-0732">Signal</keyword>
<dbReference type="Proteomes" id="UP000000310">
    <property type="component" value="Chromosome"/>
</dbReference>
<keyword evidence="1" id="KW-0812">Transmembrane</keyword>